<evidence type="ECO:0000256" key="9">
    <source>
        <dbReference type="SAM" id="MobiDB-lite"/>
    </source>
</evidence>
<feature type="coiled-coil region" evidence="8">
    <location>
        <begin position="288"/>
        <end position="325"/>
    </location>
</feature>
<feature type="compositionally biased region" description="Polar residues" evidence="9">
    <location>
        <begin position="10"/>
        <end position="20"/>
    </location>
</feature>
<keyword evidence="4" id="KW-0132">Cell division</keyword>
<evidence type="ECO:0000256" key="1">
    <source>
        <dbReference type="ARBA" id="ARBA00004123"/>
    </source>
</evidence>
<keyword evidence="11" id="KW-1185">Reference proteome</keyword>
<evidence type="ECO:0000256" key="6">
    <source>
        <dbReference type="ARBA" id="ARBA00023242"/>
    </source>
</evidence>
<dbReference type="GO" id="GO:0005635">
    <property type="term" value="C:nuclear envelope"/>
    <property type="evidence" value="ECO:0007669"/>
    <property type="project" value="TreeGrafter"/>
</dbReference>
<keyword evidence="8" id="KW-0175">Coiled coil</keyword>
<gene>
    <name evidence="10" type="ORF">GP486_004836</name>
</gene>
<dbReference type="Gene3D" id="6.10.250.90">
    <property type="match status" value="1"/>
</dbReference>
<dbReference type="GO" id="GO:0051301">
    <property type="term" value="P:cell division"/>
    <property type="evidence" value="ECO:0007669"/>
    <property type="project" value="UniProtKB-KW"/>
</dbReference>
<evidence type="ECO:0000313" key="10">
    <source>
        <dbReference type="EMBL" id="KAH0558509.1"/>
    </source>
</evidence>
<keyword evidence="6" id="KW-0539">Nucleus</keyword>
<evidence type="ECO:0000256" key="4">
    <source>
        <dbReference type="ARBA" id="ARBA00022618"/>
    </source>
</evidence>
<dbReference type="PANTHER" id="PTHR23168:SF0">
    <property type="entry name" value="MITOTIC SPINDLE ASSEMBLY CHECKPOINT PROTEIN MAD1"/>
    <property type="match status" value="1"/>
</dbReference>
<organism evidence="10 11">
    <name type="scientific">Trichoglossum hirsutum</name>
    <dbReference type="NCBI Taxonomy" id="265104"/>
    <lineage>
        <taxon>Eukaryota</taxon>
        <taxon>Fungi</taxon>
        <taxon>Dikarya</taxon>
        <taxon>Ascomycota</taxon>
        <taxon>Pezizomycotina</taxon>
        <taxon>Geoglossomycetes</taxon>
        <taxon>Geoglossales</taxon>
        <taxon>Geoglossaceae</taxon>
        <taxon>Trichoglossum</taxon>
    </lineage>
</organism>
<sequence length="728" mass="84269">MDQSLFGGFSSRTGQLQPSSAAPRANPRTSMRSINTSTQPTYDFLSGQTTPPAAQQTQHLLRQSVKPDFANEDLRAEIRTLQYELSALKQDRELTNLRHEKELREIQKKAEADFKRAQASDSDRHATSNKYEPLVKELEDLREQAVSGKSEAEKKLRTLQDQNRALTEEVEEARTELSSQERQHKHKLDELEKRNRNLQRTAEELREDLDGRVSALQTTRHQLSQKEADIENMEGEMLRLKAQTGDAETLAVIRRELSEQVAHIKKLESTNRDQLAELKYYRKLHKSVEVVEEEKRVLEGKVRMMEDLRKEFSEVQLQRQILEDERKSWTTYLQNEASTQGEVEFNTPEEIARALVQERLEKAALVERIGALQPELDEKDQVVRNYEAEKVRLLRELEKLRVGGGNDGRIRMRLERQRALAVKEVEYLREQLKTFDAEENTFQPGSFDVEKTKRIQELEDLVDQYRKELHRLGEELAKREQSSPVDEPSGTKRPREEDADERIGQLARKNRKLQDELSKLHQSESFLQKELEVHRSRLSSLELSSRTRVLQLRDNPTAREEGIKLATITALREENRALLTQIEGRSDQLGKVVPISTLENARMDIRDMEKLVAEKEKRMMRLKQIWGAKSLEFREAVASVLGWKMDFMPNGRVRVTSMFYPGDGDEENSIIFDGENGTMKISGGPNSLFALEIKNLITFWVEGRKEIPCFLAAMTLEFYEKTTRAALM</sequence>
<dbReference type="Pfam" id="PF05557">
    <property type="entry name" value="MAD"/>
    <property type="match status" value="1"/>
</dbReference>
<dbReference type="PANTHER" id="PTHR23168">
    <property type="entry name" value="MITOTIC SPINDLE ASSEMBLY CHECKPOINT PROTEIN MAD1 MITOTIC ARREST DEFICIENT-LIKE PROTEIN 1"/>
    <property type="match status" value="1"/>
</dbReference>
<evidence type="ECO:0000256" key="8">
    <source>
        <dbReference type="SAM" id="Coils"/>
    </source>
</evidence>
<feature type="region of interest" description="Disordered" evidence="9">
    <location>
        <begin position="1"/>
        <end position="59"/>
    </location>
</feature>
<feature type="compositionally biased region" description="Low complexity" evidence="9">
    <location>
        <begin position="48"/>
        <end position="58"/>
    </location>
</feature>
<dbReference type="GO" id="GO:0051315">
    <property type="term" value="P:attachment of mitotic spindle microtubules to kinetochore"/>
    <property type="evidence" value="ECO:0007669"/>
    <property type="project" value="TreeGrafter"/>
</dbReference>
<dbReference type="Gene3D" id="1.20.5.170">
    <property type="match status" value="1"/>
</dbReference>
<feature type="coiled-coil region" evidence="8">
    <location>
        <begin position="135"/>
        <end position="243"/>
    </location>
</feature>
<keyword evidence="5" id="KW-0498">Mitosis</keyword>
<keyword evidence="7" id="KW-0131">Cell cycle</keyword>
<evidence type="ECO:0000256" key="7">
    <source>
        <dbReference type="ARBA" id="ARBA00023306"/>
    </source>
</evidence>
<accession>A0A9P8LAB3</accession>
<dbReference type="GO" id="GO:0072686">
    <property type="term" value="C:mitotic spindle"/>
    <property type="evidence" value="ECO:0007669"/>
    <property type="project" value="TreeGrafter"/>
</dbReference>
<dbReference type="Proteomes" id="UP000750711">
    <property type="component" value="Unassembled WGS sequence"/>
</dbReference>
<comment type="subcellular location">
    <subcellularLocation>
        <location evidence="1">Nucleus</location>
    </subcellularLocation>
</comment>
<comment type="caution">
    <text evidence="10">The sequence shown here is derived from an EMBL/GenBank/DDBJ whole genome shotgun (WGS) entry which is preliminary data.</text>
</comment>
<dbReference type="GO" id="GO:0000776">
    <property type="term" value="C:kinetochore"/>
    <property type="evidence" value="ECO:0007669"/>
    <property type="project" value="TreeGrafter"/>
</dbReference>
<feature type="coiled-coil region" evidence="8">
    <location>
        <begin position="598"/>
        <end position="625"/>
    </location>
</feature>
<feature type="region of interest" description="Disordered" evidence="9">
    <location>
        <begin position="474"/>
        <end position="503"/>
    </location>
</feature>
<dbReference type="EMBL" id="JAGHQM010000825">
    <property type="protein sequence ID" value="KAH0558509.1"/>
    <property type="molecule type" value="Genomic_DNA"/>
</dbReference>
<protein>
    <recommendedName>
        <fullName evidence="3">Spindle assembly checkpoint component MAD1</fullName>
    </recommendedName>
</protein>
<proteinExistence type="inferred from homology"/>
<evidence type="ECO:0000256" key="5">
    <source>
        <dbReference type="ARBA" id="ARBA00022776"/>
    </source>
</evidence>
<dbReference type="InterPro" id="IPR008672">
    <property type="entry name" value="Mad1"/>
</dbReference>
<dbReference type="GO" id="GO:0007094">
    <property type="term" value="P:mitotic spindle assembly checkpoint signaling"/>
    <property type="evidence" value="ECO:0007669"/>
    <property type="project" value="InterPro"/>
</dbReference>
<dbReference type="AlphaFoldDB" id="A0A9P8LAB3"/>
<feature type="compositionally biased region" description="Polar residues" evidence="9">
    <location>
        <begin position="27"/>
        <end position="41"/>
    </location>
</feature>
<evidence type="ECO:0000256" key="2">
    <source>
        <dbReference type="ARBA" id="ARBA00008029"/>
    </source>
</evidence>
<evidence type="ECO:0000256" key="3">
    <source>
        <dbReference type="ARBA" id="ARBA00022019"/>
    </source>
</evidence>
<comment type="similarity">
    <text evidence="2">Belongs to the MAD1 family.</text>
</comment>
<reference evidence="10" key="1">
    <citation type="submission" date="2021-03" db="EMBL/GenBank/DDBJ databases">
        <title>Comparative genomics and phylogenomic investigation of the class Geoglossomycetes provide insights into ecological specialization and systematics.</title>
        <authorList>
            <person name="Melie T."/>
            <person name="Pirro S."/>
            <person name="Miller A.N."/>
            <person name="Quandt A."/>
        </authorList>
    </citation>
    <scope>NUCLEOTIDE SEQUENCE</scope>
    <source>
        <strain evidence="10">CAQ_001_2017</strain>
    </source>
</reference>
<evidence type="ECO:0000313" key="11">
    <source>
        <dbReference type="Proteomes" id="UP000750711"/>
    </source>
</evidence>
<dbReference type="Gene3D" id="3.30.457.60">
    <property type="match status" value="1"/>
</dbReference>
<name>A0A9P8LAB3_9PEZI</name>
<dbReference type="SUPFAM" id="SSF75704">
    <property type="entry name" value="Mitotic arrest deficient-like 1, Mad1"/>
    <property type="match status" value="1"/>
</dbReference>